<gene>
    <name evidence="2" type="ORF">AN619_04910</name>
</gene>
<dbReference type="AlphaFoldDB" id="A0A140L9Z0"/>
<comment type="caution">
    <text evidence="2">The sequence shown here is derived from an EMBL/GenBank/DDBJ whole genome shotgun (WGS) entry which is preliminary data.</text>
</comment>
<keyword evidence="3" id="KW-1185">Reference proteome</keyword>
<dbReference type="STRING" id="520762.AN619_04910"/>
<feature type="domain" description="Putative Flp pilus-assembly TadG-like N-terminal" evidence="1">
    <location>
        <begin position="14"/>
        <end position="61"/>
    </location>
</feature>
<sequence length="157" mass="16895">MMKSMKQFLKEERGNILIVAPFLIAVLLAFGALGLDAASAFILKHQIQAAADAASLAGASATIAPFARNEFGEIIPDVIDLQIDPETANIEAMYVLNQNIASNKLEEKGVTILEKKGEILDPKHYKVTIKAKIKTPLGFGTGKEAYKTVVAVAKVKE</sequence>
<accession>A0A140L9Z0</accession>
<protein>
    <recommendedName>
        <fullName evidence="1">Putative Flp pilus-assembly TadG-like N-terminal domain-containing protein</fullName>
    </recommendedName>
</protein>
<name>A0A140L9Z0_9FIRM</name>
<evidence type="ECO:0000313" key="3">
    <source>
        <dbReference type="Proteomes" id="UP000070456"/>
    </source>
</evidence>
<dbReference type="EMBL" id="LOEE01000016">
    <property type="protein sequence ID" value="KXG77365.1"/>
    <property type="molecule type" value="Genomic_DNA"/>
</dbReference>
<dbReference type="Proteomes" id="UP000070456">
    <property type="component" value="Unassembled WGS sequence"/>
</dbReference>
<organism evidence="2 3">
    <name type="scientific">Thermotalea metallivorans</name>
    <dbReference type="NCBI Taxonomy" id="520762"/>
    <lineage>
        <taxon>Bacteria</taxon>
        <taxon>Bacillati</taxon>
        <taxon>Bacillota</taxon>
        <taxon>Clostridia</taxon>
        <taxon>Peptostreptococcales</taxon>
        <taxon>Thermotaleaceae</taxon>
        <taxon>Thermotalea</taxon>
    </lineage>
</organism>
<dbReference type="Pfam" id="PF13400">
    <property type="entry name" value="Tad"/>
    <property type="match status" value="1"/>
</dbReference>
<dbReference type="RefSeq" id="WP_068554756.1">
    <property type="nucleotide sequence ID" value="NZ_LOEE01000016.1"/>
</dbReference>
<proteinExistence type="predicted"/>
<evidence type="ECO:0000259" key="1">
    <source>
        <dbReference type="Pfam" id="PF13400"/>
    </source>
</evidence>
<evidence type="ECO:0000313" key="2">
    <source>
        <dbReference type="EMBL" id="KXG77365.1"/>
    </source>
</evidence>
<dbReference type="InterPro" id="IPR028087">
    <property type="entry name" value="Tad_N"/>
</dbReference>
<reference evidence="2 3" key="1">
    <citation type="submission" date="2015-12" db="EMBL/GenBank/DDBJ databases">
        <title>Draft genome sequence of the thermoanaerobe Thermotalea metallivorans, an isolate from the runoff channel of the Great Artesian Basin, Australia.</title>
        <authorList>
            <person name="Patel B.K."/>
        </authorList>
    </citation>
    <scope>NUCLEOTIDE SEQUENCE [LARGE SCALE GENOMIC DNA]</scope>
    <source>
        <strain evidence="2 3">B2-1</strain>
    </source>
</reference>